<comment type="caution">
    <text evidence="1">The sequence shown here is derived from an EMBL/GenBank/DDBJ whole genome shotgun (WGS) entry which is preliminary data.</text>
</comment>
<evidence type="ECO:0000313" key="1">
    <source>
        <dbReference type="EMBL" id="KAI8431380.1"/>
    </source>
</evidence>
<organism evidence="1 2">
    <name type="scientific">Choristoneura fumiferana</name>
    <name type="common">Spruce budworm moth</name>
    <name type="synonym">Archips fumiferana</name>
    <dbReference type="NCBI Taxonomy" id="7141"/>
    <lineage>
        <taxon>Eukaryota</taxon>
        <taxon>Metazoa</taxon>
        <taxon>Ecdysozoa</taxon>
        <taxon>Arthropoda</taxon>
        <taxon>Hexapoda</taxon>
        <taxon>Insecta</taxon>
        <taxon>Pterygota</taxon>
        <taxon>Neoptera</taxon>
        <taxon>Endopterygota</taxon>
        <taxon>Lepidoptera</taxon>
        <taxon>Glossata</taxon>
        <taxon>Ditrysia</taxon>
        <taxon>Tortricoidea</taxon>
        <taxon>Tortricidae</taxon>
        <taxon>Tortricinae</taxon>
        <taxon>Choristoneura</taxon>
    </lineage>
</organism>
<name>A0ACC0K566_CHOFU</name>
<reference evidence="1 2" key="1">
    <citation type="journal article" date="2022" name="Genome Biol. Evol.">
        <title>The Spruce Budworm Genome: Reconstructing the Evolutionary History of Antifreeze Proteins.</title>
        <authorList>
            <person name="Beliveau C."/>
            <person name="Gagne P."/>
            <person name="Picq S."/>
            <person name="Vernygora O."/>
            <person name="Keeling C.I."/>
            <person name="Pinkney K."/>
            <person name="Doucet D."/>
            <person name="Wen F."/>
            <person name="Johnston J.S."/>
            <person name="Maaroufi H."/>
            <person name="Boyle B."/>
            <person name="Laroche J."/>
            <person name="Dewar K."/>
            <person name="Juretic N."/>
            <person name="Blackburn G."/>
            <person name="Nisole A."/>
            <person name="Brunet B."/>
            <person name="Brandao M."/>
            <person name="Lumley L."/>
            <person name="Duan J."/>
            <person name="Quan G."/>
            <person name="Lucarotti C.J."/>
            <person name="Roe A.D."/>
            <person name="Sperling F.A.H."/>
            <person name="Levesque R.C."/>
            <person name="Cusson M."/>
        </authorList>
    </citation>
    <scope>NUCLEOTIDE SEQUENCE [LARGE SCALE GENOMIC DNA]</scope>
    <source>
        <strain evidence="1">Glfc:IPQL:Cfum</strain>
    </source>
</reference>
<gene>
    <name evidence="1" type="ORF">MSG28_015914</name>
</gene>
<protein>
    <submittedName>
        <fullName evidence="1">Uncharacterized protein</fullName>
    </submittedName>
</protein>
<proteinExistence type="predicted"/>
<keyword evidence="2" id="KW-1185">Reference proteome</keyword>
<dbReference type="Proteomes" id="UP001064048">
    <property type="component" value="Chromosome 30"/>
</dbReference>
<dbReference type="EMBL" id="CM046130">
    <property type="protein sequence ID" value="KAI8431380.1"/>
    <property type="molecule type" value="Genomic_DNA"/>
</dbReference>
<accession>A0ACC0K566</accession>
<sequence length="336" mass="39062">MRVSVALLVLFAVHNASEEIKTTLRIDERVRILKQNLKKKLQMKHSLKIQPIDDPVEYGSYEHDDSPVTPILESDERKRDDKFKLRKLKTIPLPPSTSPWLKTVKKREPKHSKRVRERNRKPKTALTHHTIAPVSKPSDIFYRKSYTSNIDMNEPIPWLHCAHMVSPYLSRAKKELTKPIEKTKDDHVVFRLLQLLSMNTTDFTKEEIYSVLYQISKLKIRFFSWNVEAMKMLFNVLTKDDPGNPDRVHNFKSIKSGLKRLFDSWHLDRSNTTRLLLQARVFRPPCISKEHTGSSRFVPGNTLNPPLRTTDNSDDEASADCQNRAHDHVENKPSGN</sequence>
<evidence type="ECO:0000313" key="2">
    <source>
        <dbReference type="Proteomes" id="UP001064048"/>
    </source>
</evidence>